<organism evidence="1 2">
    <name type="scientific">Microbacterium hominis</name>
    <dbReference type="NCBI Taxonomy" id="162426"/>
    <lineage>
        <taxon>Bacteria</taxon>
        <taxon>Bacillati</taxon>
        <taxon>Actinomycetota</taxon>
        <taxon>Actinomycetes</taxon>
        <taxon>Micrococcales</taxon>
        <taxon>Microbacteriaceae</taxon>
        <taxon>Microbacterium</taxon>
    </lineage>
</organism>
<dbReference type="EMBL" id="CP025299">
    <property type="protein sequence ID" value="AUG30491.1"/>
    <property type="molecule type" value="Genomic_DNA"/>
</dbReference>
<accession>A0A2K9DEC1</accession>
<dbReference type="AlphaFoldDB" id="A0A2K9DEC1"/>
<dbReference type="RefSeq" id="WP_061782043.1">
    <property type="nucleotide sequence ID" value="NZ_CP025299.1"/>
</dbReference>
<protein>
    <submittedName>
        <fullName evidence="1">Uncharacterized protein</fullName>
    </submittedName>
</protein>
<sequence length="103" mass="10636">MDAARIPGRVTIATRAYERVAAAVLADELGVPARAARASVRDAGGALALDLTSGIRGDAEPIATGAASARTRTGERVTELTGARVGEIRLRITHLVTEERSGS</sequence>
<evidence type="ECO:0000313" key="2">
    <source>
        <dbReference type="Proteomes" id="UP000233276"/>
    </source>
</evidence>
<dbReference type="Proteomes" id="UP000233276">
    <property type="component" value="Chromosome"/>
</dbReference>
<reference evidence="1 2" key="1">
    <citation type="submission" date="2017-12" db="EMBL/GenBank/DDBJ databases">
        <title>Isolation and characterization of estrogens degradatiion strain Microbacterium hominis SJTG1.</title>
        <authorList>
            <person name="Xiong W."/>
            <person name="Yin C."/>
            <person name="Zheng D."/>
            <person name="Liang R."/>
        </authorList>
    </citation>
    <scope>NUCLEOTIDE SEQUENCE [LARGE SCALE GENOMIC DNA]</scope>
    <source>
        <strain evidence="1 2">SJTG1</strain>
    </source>
</reference>
<dbReference type="KEGG" id="mhos:CXR34_14170"/>
<evidence type="ECO:0000313" key="1">
    <source>
        <dbReference type="EMBL" id="AUG30491.1"/>
    </source>
</evidence>
<gene>
    <name evidence="1" type="ORF">CXR34_14170</name>
</gene>
<name>A0A2K9DEC1_9MICO</name>
<proteinExistence type="predicted"/>